<dbReference type="Pfam" id="PF13768">
    <property type="entry name" value="VWA_3"/>
    <property type="match status" value="1"/>
</dbReference>
<proteinExistence type="predicted"/>
<protein>
    <recommendedName>
        <fullName evidence="5">VIT-domain-containing protein</fullName>
    </recommendedName>
</protein>
<keyword evidence="4" id="KW-1185">Reference proteome</keyword>
<dbReference type="SUPFAM" id="SSF53300">
    <property type="entry name" value="vWA-like"/>
    <property type="match status" value="1"/>
</dbReference>
<evidence type="ECO:0000313" key="4">
    <source>
        <dbReference type="Proteomes" id="UP000267821"/>
    </source>
</evidence>
<dbReference type="PROSITE" id="PS51468">
    <property type="entry name" value="VIT"/>
    <property type="match status" value="1"/>
</dbReference>
<dbReference type="PANTHER" id="PTHR45737">
    <property type="entry name" value="VON WILLEBRAND FACTOR A DOMAIN-CONTAINING PROTEIN 5A"/>
    <property type="match status" value="1"/>
</dbReference>
<dbReference type="InParanoid" id="A0A3N4LXA4"/>
<dbReference type="InterPro" id="IPR013694">
    <property type="entry name" value="VIT"/>
</dbReference>
<feature type="domain" description="VWFA" evidence="1">
    <location>
        <begin position="310"/>
        <end position="499"/>
    </location>
</feature>
<dbReference type="OrthoDB" id="1729737at2759"/>
<name>A0A3N4LXA4_9PEZI</name>
<dbReference type="STRING" id="1051890.A0A3N4LXA4"/>
<dbReference type="PROSITE" id="PS50234">
    <property type="entry name" value="VWFA"/>
    <property type="match status" value="1"/>
</dbReference>
<dbReference type="SMART" id="SM00609">
    <property type="entry name" value="VIT"/>
    <property type="match status" value="1"/>
</dbReference>
<dbReference type="SMART" id="SM00327">
    <property type="entry name" value="VWA"/>
    <property type="match status" value="1"/>
</dbReference>
<feature type="domain" description="VIT" evidence="2">
    <location>
        <begin position="18"/>
        <end position="158"/>
    </location>
</feature>
<dbReference type="Pfam" id="PF08487">
    <property type="entry name" value="VIT"/>
    <property type="match status" value="1"/>
</dbReference>
<dbReference type="PANTHER" id="PTHR45737:SF6">
    <property type="entry name" value="VON WILLEBRAND FACTOR A DOMAIN-CONTAINING PROTEIN 5A"/>
    <property type="match status" value="1"/>
</dbReference>
<evidence type="ECO:0008006" key="5">
    <source>
        <dbReference type="Google" id="ProtNLM"/>
    </source>
</evidence>
<gene>
    <name evidence="3" type="ORF">L211DRAFT_819496</name>
</gene>
<feature type="non-terminal residue" evidence="3">
    <location>
        <position position="729"/>
    </location>
</feature>
<dbReference type="AlphaFoldDB" id="A0A3N4LXA4"/>
<dbReference type="Proteomes" id="UP000267821">
    <property type="component" value="Unassembled WGS sequence"/>
</dbReference>
<accession>A0A3N4LXA4</accession>
<dbReference type="InterPro" id="IPR002035">
    <property type="entry name" value="VWF_A"/>
</dbReference>
<evidence type="ECO:0000259" key="2">
    <source>
        <dbReference type="PROSITE" id="PS51468"/>
    </source>
</evidence>
<organism evidence="3 4">
    <name type="scientific">Terfezia boudieri ATCC MYA-4762</name>
    <dbReference type="NCBI Taxonomy" id="1051890"/>
    <lineage>
        <taxon>Eukaryota</taxon>
        <taxon>Fungi</taxon>
        <taxon>Dikarya</taxon>
        <taxon>Ascomycota</taxon>
        <taxon>Pezizomycotina</taxon>
        <taxon>Pezizomycetes</taxon>
        <taxon>Pezizales</taxon>
        <taxon>Pezizaceae</taxon>
        <taxon>Terfezia</taxon>
    </lineage>
</organism>
<sequence length="729" mass="79609">MSQWVHIPRLCGIYYLPFYKPNSQGPAEANWIPLVRLTANARISNYSANVTITQTFALPSSNTPNAEIPEAKYSFPIYSSSSVVSFVARIKLDGAVIKTIRGVVKALPTAKKEYKEAVARGETAGFLEQIEEDVFTMRLGNIRQVEGTEVEVDVGYVTELKHDSEVDGIRFTIPTAIAPRYGSNSGGVTSTSGKHVRDGLEMNVEIDMPGPVSSVQSCSHPIAVTVGSLNASGDQTEWDNKLAFARFSQPTAYLENDFILQVICKDSVTPTALLETNIGANGTLDSAALMLTFVPRFVIPQVTGHKIRKEIIFMVDRSGSMFNKIEPLKSALRVFLKSLPPNEGIRFDICSFGSVYTFLFDEKRTGENPGSRLYSQKSLKTALDYVEDISANLGGTEILAPISEACDRDLAEWETEVLLLTDGEVWETKQLFDLVRKHTQEWRAEGKRADGRAGIRVFTLGIGGDVSHGFVEGLAKAGGGYCMTVGDNERFEGKVVRMLKAALCQRIGGYKLTFDGMEEWGATSSETSSTVTPECDDGFEMVNSPASTIEKAHLVAQAPISLFDLSANPDSSVHKNTKPAVTFAVPPALIKTPHIIPPLFPFNRTNVYLLISPRKSSSGLPLPKNVQLKAVTSAGQPLELAIPVTEISSPKSKTLHQLATKKYLDDLKAGESWIHSACGSGRKVECISNSGSFNEDEFEDIVKREGERIGVQWGVVGKWTAFVALEETD</sequence>
<reference evidence="3 4" key="1">
    <citation type="journal article" date="2018" name="Nat. Ecol. Evol.">
        <title>Pezizomycetes genomes reveal the molecular basis of ectomycorrhizal truffle lifestyle.</title>
        <authorList>
            <person name="Murat C."/>
            <person name="Payen T."/>
            <person name="Noel B."/>
            <person name="Kuo A."/>
            <person name="Morin E."/>
            <person name="Chen J."/>
            <person name="Kohler A."/>
            <person name="Krizsan K."/>
            <person name="Balestrini R."/>
            <person name="Da Silva C."/>
            <person name="Montanini B."/>
            <person name="Hainaut M."/>
            <person name="Levati E."/>
            <person name="Barry K.W."/>
            <person name="Belfiori B."/>
            <person name="Cichocki N."/>
            <person name="Clum A."/>
            <person name="Dockter R.B."/>
            <person name="Fauchery L."/>
            <person name="Guy J."/>
            <person name="Iotti M."/>
            <person name="Le Tacon F."/>
            <person name="Lindquist E.A."/>
            <person name="Lipzen A."/>
            <person name="Malagnac F."/>
            <person name="Mello A."/>
            <person name="Molinier V."/>
            <person name="Miyauchi S."/>
            <person name="Poulain J."/>
            <person name="Riccioni C."/>
            <person name="Rubini A."/>
            <person name="Sitrit Y."/>
            <person name="Splivallo R."/>
            <person name="Traeger S."/>
            <person name="Wang M."/>
            <person name="Zifcakova L."/>
            <person name="Wipf D."/>
            <person name="Zambonelli A."/>
            <person name="Paolocci F."/>
            <person name="Nowrousian M."/>
            <person name="Ottonello S."/>
            <person name="Baldrian P."/>
            <person name="Spatafora J.W."/>
            <person name="Henrissat B."/>
            <person name="Nagy L.G."/>
            <person name="Aury J.M."/>
            <person name="Wincker P."/>
            <person name="Grigoriev I.V."/>
            <person name="Bonfante P."/>
            <person name="Martin F.M."/>
        </authorList>
    </citation>
    <scope>NUCLEOTIDE SEQUENCE [LARGE SCALE GENOMIC DNA]</scope>
    <source>
        <strain evidence="3 4">ATCC MYA-4762</strain>
    </source>
</reference>
<evidence type="ECO:0000313" key="3">
    <source>
        <dbReference type="EMBL" id="RPB27524.1"/>
    </source>
</evidence>
<dbReference type="InterPro" id="IPR036465">
    <property type="entry name" value="vWFA_dom_sf"/>
</dbReference>
<evidence type="ECO:0000259" key="1">
    <source>
        <dbReference type="PROSITE" id="PS50234"/>
    </source>
</evidence>
<dbReference type="Gene3D" id="3.40.50.410">
    <property type="entry name" value="von Willebrand factor, type A domain"/>
    <property type="match status" value="1"/>
</dbReference>
<dbReference type="EMBL" id="ML121531">
    <property type="protein sequence ID" value="RPB27524.1"/>
    <property type="molecule type" value="Genomic_DNA"/>
</dbReference>